<keyword evidence="2" id="KW-0813">Transport</keyword>
<evidence type="ECO:0000256" key="1">
    <source>
        <dbReference type="ARBA" id="ARBA00004651"/>
    </source>
</evidence>
<reference evidence="10 11" key="1">
    <citation type="submission" date="2016-11" db="EMBL/GenBank/DDBJ databases">
        <title>Description of two novel members of the family Erysipelotrichaceae: Ileibacterium lipovorans gen. nov., sp. nov. and Dubosiella newyorkensis, gen. nov., sp. nov.</title>
        <authorList>
            <person name="Cox L.M."/>
            <person name="Sohn J."/>
            <person name="Tyrrell K.L."/>
            <person name="Citron D.M."/>
            <person name="Lawson P.A."/>
            <person name="Patel N.B."/>
            <person name="Iizumi T."/>
            <person name="Perez-Perez G.I."/>
            <person name="Goldstein E.J."/>
            <person name="Blaser M.J."/>
        </authorList>
    </citation>
    <scope>NUCLEOTIDE SEQUENCE [LARGE SCALE GENOMIC DNA]</scope>
    <source>
        <strain evidence="10 11">NYU-BL-A4</strain>
    </source>
</reference>
<evidence type="ECO:0000256" key="8">
    <source>
        <dbReference type="ARBA" id="ARBA00023136"/>
    </source>
</evidence>
<proteinExistence type="predicted"/>
<evidence type="ECO:0000313" key="10">
    <source>
        <dbReference type="EMBL" id="OLU47702.1"/>
    </source>
</evidence>
<evidence type="ECO:0000256" key="7">
    <source>
        <dbReference type="ARBA" id="ARBA00022989"/>
    </source>
</evidence>
<evidence type="ECO:0000256" key="9">
    <source>
        <dbReference type="SAM" id="Phobius"/>
    </source>
</evidence>
<feature type="transmembrane region" description="Helical" evidence="9">
    <location>
        <begin position="109"/>
        <end position="133"/>
    </location>
</feature>
<feature type="transmembrane region" description="Helical" evidence="9">
    <location>
        <begin position="192"/>
        <end position="213"/>
    </location>
</feature>
<dbReference type="PROSITE" id="PS51106">
    <property type="entry name" value="PTS_EIIC_TYPE_4"/>
    <property type="match status" value="1"/>
</dbReference>
<accession>A0A1U7NPZ0</accession>
<name>A0A1U7NPZ0_9FIRM</name>
<evidence type="ECO:0000256" key="2">
    <source>
        <dbReference type="ARBA" id="ARBA00022448"/>
    </source>
</evidence>
<dbReference type="EMBL" id="MPKA01000044">
    <property type="protein sequence ID" value="OLU47702.1"/>
    <property type="molecule type" value="Genomic_DNA"/>
</dbReference>
<dbReference type="GO" id="GO:0005886">
    <property type="term" value="C:plasma membrane"/>
    <property type="evidence" value="ECO:0007669"/>
    <property type="project" value="UniProtKB-SubCell"/>
</dbReference>
<dbReference type="Pfam" id="PF03609">
    <property type="entry name" value="EII-Sor"/>
    <property type="match status" value="1"/>
</dbReference>
<feature type="transmembrane region" description="Helical" evidence="9">
    <location>
        <begin position="38"/>
        <end position="67"/>
    </location>
</feature>
<organism evidence="10 11">
    <name type="scientific">Dubosiella newyorkensis</name>
    <dbReference type="NCBI Taxonomy" id="1862672"/>
    <lineage>
        <taxon>Bacteria</taxon>
        <taxon>Bacillati</taxon>
        <taxon>Bacillota</taxon>
        <taxon>Erysipelotrichia</taxon>
        <taxon>Erysipelotrichales</taxon>
        <taxon>Erysipelotrichaceae</taxon>
        <taxon>Dubosiella</taxon>
    </lineage>
</organism>
<feature type="transmembrane region" description="Helical" evidence="9">
    <location>
        <begin position="225"/>
        <end position="253"/>
    </location>
</feature>
<sequence>MSLFQAILIGLVSCTAASTIACLGTTVGNYTLNRPLVASMIVGIILGDVSGCILIGIPMQVMWIALVTPGGTVASDLRAVSYIGIPLAYVGVKAAGIDPASDEAFQLASSISAMTGTIGITLFYGTAMMNLIWQHIGWAKLDKGDFEIVGKVDALMPLISHFCLSFLPVTLLCYFGSGAVEEVFKTLDVSVWYVKALLCVGSVLPAVGIAILLKSVVNKTSDLVFFLLGFVLAAAMGLTLLAATVVGGVFALINYQMTMIKIEANKGGGAAVVVEEEEDI</sequence>
<dbReference type="GeneID" id="78274789"/>
<keyword evidence="7 9" id="KW-1133">Transmembrane helix</keyword>
<keyword evidence="8 9" id="KW-0472">Membrane</keyword>
<dbReference type="STRING" id="1862672.BO225_02355"/>
<comment type="caution">
    <text evidence="10">The sequence shown here is derived from an EMBL/GenBank/DDBJ whole genome shotgun (WGS) entry which is preliminary data.</text>
</comment>
<keyword evidence="4" id="KW-0762">Sugar transport</keyword>
<keyword evidence="6 9" id="KW-0812">Transmembrane</keyword>
<feature type="transmembrane region" description="Helical" evidence="9">
    <location>
        <begin position="154"/>
        <end position="180"/>
    </location>
</feature>
<evidence type="ECO:0000256" key="5">
    <source>
        <dbReference type="ARBA" id="ARBA00022683"/>
    </source>
</evidence>
<dbReference type="InterPro" id="IPR004700">
    <property type="entry name" value="PTS_IIC_man"/>
</dbReference>
<evidence type="ECO:0000256" key="4">
    <source>
        <dbReference type="ARBA" id="ARBA00022597"/>
    </source>
</evidence>
<dbReference type="RefSeq" id="WP_076340675.1">
    <property type="nucleotide sequence ID" value="NZ_CAJTMI010000012.1"/>
</dbReference>
<evidence type="ECO:0000256" key="6">
    <source>
        <dbReference type="ARBA" id="ARBA00022692"/>
    </source>
</evidence>
<evidence type="ECO:0000313" key="11">
    <source>
        <dbReference type="Proteomes" id="UP000186705"/>
    </source>
</evidence>
<feature type="transmembrane region" description="Helical" evidence="9">
    <location>
        <begin position="79"/>
        <end position="97"/>
    </location>
</feature>
<dbReference type="GO" id="GO:0009401">
    <property type="term" value="P:phosphoenolpyruvate-dependent sugar phosphotransferase system"/>
    <property type="evidence" value="ECO:0007669"/>
    <property type="project" value="UniProtKB-KW"/>
</dbReference>
<keyword evidence="3" id="KW-1003">Cell membrane</keyword>
<comment type="subcellular location">
    <subcellularLocation>
        <location evidence="1">Cell membrane</location>
        <topology evidence="1">Multi-pass membrane protein</topology>
    </subcellularLocation>
</comment>
<dbReference type="OrthoDB" id="9815089at2"/>
<keyword evidence="5" id="KW-0598">Phosphotransferase system</keyword>
<gene>
    <name evidence="10" type="ORF">BO225_02355</name>
</gene>
<evidence type="ECO:0000256" key="3">
    <source>
        <dbReference type="ARBA" id="ARBA00022475"/>
    </source>
</evidence>
<dbReference type="Proteomes" id="UP000186705">
    <property type="component" value="Unassembled WGS sequence"/>
</dbReference>
<keyword evidence="11" id="KW-1185">Reference proteome</keyword>
<protein>
    <submittedName>
        <fullName evidence="10">PTS sorbose transporter subunit IIC</fullName>
    </submittedName>
</protein>
<dbReference type="AlphaFoldDB" id="A0A1U7NPZ0"/>